<evidence type="ECO:0000313" key="2">
    <source>
        <dbReference type="Proteomes" id="UP000643672"/>
    </source>
</evidence>
<proteinExistence type="predicted"/>
<keyword evidence="2" id="KW-1185">Reference proteome</keyword>
<dbReference type="Proteomes" id="UP000643672">
    <property type="component" value="Unassembled WGS sequence"/>
</dbReference>
<comment type="caution">
    <text evidence="1">The sequence shown here is derived from an EMBL/GenBank/DDBJ whole genome shotgun (WGS) entry which is preliminary data.</text>
</comment>
<reference evidence="1 2" key="1">
    <citation type="submission" date="2020-05" db="EMBL/GenBank/DDBJ databases">
        <authorList>
            <person name="Petersen J."/>
            <person name="Sayavedra L."/>
        </authorList>
    </citation>
    <scope>NUCLEOTIDE SEQUENCE [LARGE SCALE GENOMIC DNA]</scope>
    <source>
        <strain evidence="1">B thermophilus SOXS</strain>
    </source>
</reference>
<protein>
    <submittedName>
        <fullName evidence="1">Uncharacterized protein</fullName>
    </submittedName>
</protein>
<name>A0A8H8XDC3_9GAMM</name>
<organism evidence="1 2">
    <name type="scientific">Bathymodiolus thermophilus thioautotrophic gill symbiont</name>
    <dbReference type="NCBI Taxonomy" id="2360"/>
    <lineage>
        <taxon>Bacteria</taxon>
        <taxon>Pseudomonadati</taxon>
        <taxon>Pseudomonadota</taxon>
        <taxon>Gammaproteobacteria</taxon>
        <taxon>sulfur-oxidizing symbionts</taxon>
    </lineage>
</organism>
<accession>A0A8H8XDC3</accession>
<dbReference type="EMBL" id="CAESAQ020000099">
    <property type="protein sequence ID" value="CAB5506416.1"/>
    <property type="molecule type" value="Genomic_DNA"/>
</dbReference>
<evidence type="ECO:0000313" key="1">
    <source>
        <dbReference type="EMBL" id="CAB5506416.1"/>
    </source>
</evidence>
<dbReference type="AlphaFoldDB" id="A0A8H8XDC3"/>
<gene>
    <name evidence="1" type="ORF">THERMOS_2314</name>
</gene>
<dbReference type="RefSeq" id="WP_139458872.1">
    <property type="nucleotide sequence ID" value="NZ_CAESAQ020000099.1"/>
</dbReference>
<sequence length="247" mass="26763">MRLRIENFSLTQTNNKLVITLKMNEDVCAIEDFALDSIIQLDDYTGLKGIMHTEGDGSSKYITIEFNTKNMQSSIGFDLTALNEILAHNVKSDNDGAHFQDNWSKQANIQFKLAEHSTYIDNIGASLTEPAYHSDKSTDSSTPYHNELGVSDVFPEVKAVDDIIKGKSAGEIANDALKIVPVVGAVKHIIEGGNVGEVANDALKIMPVVGVVKHIIEGDNVGEAVNKVIDSIPAVSTLEHIFDGGIL</sequence>